<dbReference type="Pfam" id="PF07690">
    <property type="entry name" value="MFS_1"/>
    <property type="match status" value="1"/>
</dbReference>
<keyword evidence="2 6" id="KW-0812">Transmembrane</keyword>
<accession>A0A255HA54</accession>
<evidence type="ECO:0000256" key="4">
    <source>
        <dbReference type="ARBA" id="ARBA00023136"/>
    </source>
</evidence>
<dbReference type="InterPro" id="IPR050327">
    <property type="entry name" value="Proton-linked_MCT"/>
</dbReference>
<feature type="transmembrane region" description="Helical" evidence="6">
    <location>
        <begin position="246"/>
        <end position="264"/>
    </location>
</feature>
<feature type="region of interest" description="Disordered" evidence="5">
    <location>
        <begin position="461"/>
        <end position="482"/>
    </location>
</feature>
<dbReference type="AlphaFoldDB" id="A0A255HA54"/>
<evidence type="ECO:0000256" key="6">
    <source>
        <dbReference type="SAM" id="Phobius"/>
    </source>
</evidence>
<dbReference type="Proteomes" id="UP000216311">
    <property type="component" value="Unassembled WGS sequence"/>
</dbReference>
<dbReference type="Gene3D" id="1.20.1250.20">
    <property type="entry name" value="MFS general substrate transporter like domains"/>
    <property type="match status" value="2"/>
</dbReference>
<feature type="transmembrane region" description="Helical" evidence="6">
    <location>
        <begin position="54"/>
        <end position="73"/>
    </location>
</feature>
<evidence type="ECO:0000256" key="2">
    <source>
        <dbReference type="ARBA" id="ARBA00022692"/>
    </source>
</evidence>
<feature type="domain" description="Major facilitator superfamily (MFS) profile" evidence="7">
    <location>
        <begin position="1"/>
        <end position="442"/>
    </location>
</feature>
<feature type="transmembrane region" description="Helical" evidence="6">
    <location>
        <begin position="343"/>
        <end position="367"/>
    </location>
</feature>
<feature type="transmembrane region" description="Helical" evidence="6">
    <location>
        <begin position="418"/>
        <end position="437"/>
    </location>
</feature>
<feature type="transmembrane region" description="Helical" evidence="6">
    <location>
        <begin position="110"/>
        <end position="129"/>
    </location>
</feature>
<dbReference type="GO" id="GO:0022857">
    <property type="term" value="F:transmembrane transporter activity"/>
    <property type="evidence" value="ECO:0007669"/>
    <property type="project" value="InterPro"/>
</dbReference>
<gene>
    <name evidence="8" type="ORF">CGZ93_03390</name>
</gene>
<organism evidence="8 9">
    <name type="scientific">Enemella dayhoffiae</name>
    <dbReference type="NCBI Taxonomy" id="2016507"/>
    <lineage>
        <taxon>Bacteria</taxon>
        <taxon>Bacillati</taxon>
        <taxon>Actinomycetota</taxon>
        <taxon>Actinomycetes</taxon>
        <taxon>Propionibacteriales</taxon>
        <taxon>Propionibacteriaceae</taxon>
        <taxon>Enemella</taxon>
    </lineage>
</organism>
<protein>
    <submittedName>
        <fullName evidence="8">MFS transporter</fullName>
    </submittedName>
</protein>
<dbReference type="SUPFAM" id="SSF103473">
    <property type="entry name" value="MFS general substrate transporter"/>
    <property type="match status" value="1"/>
</dbReference>
<keyword evidence="9" id="KW-1185">Reference proteome</keyword>
<dbReference type="PANTHER" id="PTHR11360:SF317">
    <property type="entry name" value="MAJOR FACILITATOR SUPERFAMILY (MFS) PROFILE DOMAIN-CONTAINING PROTEIN-RELATED"/>
    <property type="match status" value="1"/>
</dbReference>
<feature type="transmembrane region" description="Helical" evidence="6">
    <location>
        <begin position="379"/>
        <end position="398"/>
    </location>
</feature>
<name>A0A255HA54_9ACTN</name>
<comment type="subcellular location">
    <subcellularLocation>
        <location evidence="1">Cell membrane</location>
        <topology evidence="1">Multi-pass membrane protein</topology>
    </subcellularLocation>
</comment>
<dbReference type="InterPro" id="IPR020846">
    <property type="entry name" value="MFS_dom"/>
</dbReference>
<evidence type="ECO:0000256" key="3">
    <source>
        <dbReference type="ARBA" id="ARBA00022989"/>
    </source>
</evidence>
<dbReference type="RefSeq" id="WP_094362755.1">
    <property type="nucleotide sequence ID" value="NZ_NMVQ01000003.1"/>
</dbReference>
<proteinExistence type="predicted"/>
<dbReference type="EMBL" id="NMVQ01000003">
    <property type="protein sequence ID" value="OYO24447.1"/>
    <property type="molecule type" value="Genomic_DNA"/>
</dbReference>
<sequence length="482" mass="50402">MGVLGKEAIVARPGYSKWLIPPAALAVHLSIGQVYAFSVFKNSLVAHFGSSQTAVAWIFSIAILMLGLSAAIFGTWVERSGPRKAMLVAALCWSVGFLIGAAGIASGQLWLLYLGYGVIGGIGLGIGYISPVSTLIKWFPDRPGLATGMAIMGFGGGALVASPLSNALMRAYDPAFDPSGKGALAGGTALWQTFLTLGIGYGIFMLIGAALIRLPQGYADDATAEHRPGRSGALVRAREAIRTRQFWLLWVVLFCNVTAGIGILEQAAPMIQDFFRTPGGPSTVTAAAAGGFVGMLSLANMAGRFVWSSMSDLIGRRPTYMFYLGLGAVLYVLLALFGGTHTAVFVLLALVIISYYGGGFATVPAYLKDLFGTLEVGAIHGRLLTAWSAAGIAGPLIVNGFLDAAGKPGQLVAADYRPALLTMVGVLVVGFVSNLLITDVPEKHHDAGAVRTLRERTEAMAEAGSTRYRSRDAAADSGGGFE</sequence>
<feature type="transmembrane region" description="Helical" evidence="6">
    <location>
        <begin position="319"/>
        <end position="337"/>
    </location>
</feature>
<feature type="transmembrane region" description="Helical" evidence="6">
    <location>
        <begin position="189"/>
        <end position="212"/>
    </location>
</feature>
<dbReference type="GO" id="GO:0005886">
    <property type="term" value="C:plasma membrane"/>
    <property type="evidence" value="ECO:0007669"/>
    <property type="project" value="UniProtKB-SubCell"/>
</dbReference>
<dbReference type="PANTHER" id="PTHR11360">
    <property type="entry name" value="MONOCARBOXYLATE TRANSPORTER"/>
    <property type="match status" value="1"/>
</dbReference>
<feature type="transmembrane region" description="Helical" evidence="6">
    <location>
        <begin position="85"/>
        <end position="104"/>
    </location>
</feature>
<evidence type="ECO:0000256" key="5">
    <source>
        <dbReference type="SAM" id="MobiDB-lite"/>
    </source>
</evidence>
<evidence type="ECO:0000256" key="1">
    <source>
        <dbReference type="ARBA" id="ARBA00004651"/>
    </source>
</evidence>
<dbReference type="PROSITE" id="PS50850">
    <property type="entry name" value="MFS"/>
    <property type="match status" value="1"/>
</dbReference>
<comment type="caution">
    <text evidence="8">The sequence shown here is derived from an EMBL/GenBank/DDBJ whole genome shotgun (WGS) entry which is preliminary data.</text>
</comment>
<dbReference type="CDD" id="cd17353">
    <property type="entry name" value="MFS_OFA_like"/>
    <property type="match status" value="1"/>
</dbReference>
<evidence type="ECO:0000259" key="7">
    <source>
        <dbReference type="PROSITE" id="PS50850"/>
    </source>
</evidence>
<dbReference type="InterPro" id="IPR036259">
    <property type="entry name" value="MFS_trans_sf"/>
</dbReference>
<feature type="transmembrane region" description="Helical" evidence="6">
    <location>
        <begin position="284"/>
        <end position="307"/>
    </location>
</feature>
<evidence type="ECO:0000313" key="8">
    <source>
        <dbReference type="EMBL" id="OYO24447.1"/>
    </source>
</evidence>
<dbReference type="InterPro" id="IPR011701">
    <property type="entry name" value="MFS"/>
</dbReference>
<dbReference type="OrthoDB" id="9793415at2"/>
<feature type="transmembrane region" description="Helical" evidence="6">
    <location>
        <begin position="150"/>
        <end position="169"/>
    </location>
</feature>
<keyword evidence="4 6" id="KW-0472">Membrane</keyword>
<keyword evidence="3 6" id="KW-1133">Transmembrane helix</keyword>
<reference evidence="8 9" key="1">
    <citation type="submission" date="2017-07" db="EMBL/GenBank/DDBJ databases">
        <title>Draft whole genome sequences of clinical Proprionibacteriaceae strains.</title>
        <authorList>
            <person name="Bernier A.-M."/>
            <person name="Bernard K."/>
            <person name="Domingo M.-C."/>
        </authorList>
    </citation>
    <scope>NUCLEOTIDE SEQUENCE [LARGE SCALE GENOMIC DNA]</scope>
    <source>
        <strain evidence="8 9">NML 130396</strain>
    </source>
</reference>
<evidence type="ECO:0000313" key="9">
    <source>
        <dbReference type="Proteomes" id="UP000216311"/>
    </source>
</evidence>